<name>A0A1J5PBY9_9ZZZZ</name>
<proteinExistence type="predicted"/>
<gene>
    <name evidence="1" type="ORF">GALL_501560</name>
</gene>
<organism evidence="1">
    <name type="scientific">mine drainage metagenome</name>
    <dbReference type="NCBI Taxonomy" id="410659"/>
    <lineage>
        <taxon>unclassified sequences</taxon>
        <taxon>metagenomes</taxon>
        <taxon>ecological metagenomes</taxon>
    </lineage>
</organism>
<dbReference type="EMBL" id="MLJW01005420">
    <property type="protein sequence ID" value="OIQ68256.1"/>
    <property type="molecule type" value="Genomic_DNA"/>
</dbReference>
<sequence length="216" mass="23183">MPIGDWSTNTTSLNCSAPSKHSRAPGVSVALPKWRNSAAVSVSWISVDLPEPLTPVTHTRRCRGISTVMCLRLWSLAPCTIRRGVLAATSRLKPTPTVLRPPRYAPVKVSAWRRSAGVPSNTMLPPRSPGPGPMSISRSAASITAGSCSTTTSVLPASRKRCMATMMRCMSRGCRPMLGSSSTNSVLTSDVPKAVVRLMRCTSPPLRVRLCRSSVR</sequence>
<dbReference type="AlphaFoldDB" id="A0A1J5PBY9"/>
<reference evidence="1" key="1">
    <citation type="submission" date="2016-10" db="EMBL/GenBank/DDBJ databases">
        <title>Sequence of Gallionella enrichment culture.</title>
        <authorList>
            <person name="Poehlein A."/>
            <person name="Muehling M."/>
            <person name="Daniel R."/>
        </authorList>
    </citation>
    <scope>NUCLEOTIDE SEQUENCE</scope>
</reference>
<comment type="caution">
    <text evidence="1">The sequence shown here is derived from an EMBL/GenBank/DDBJ whole genome shotgun (WGS) entry which is preliminary data.</text>
</comment>
<accession>A0A1J5PBY9</accession>
<protein>
    <submittedName>
        <fullName evidence="1">Uncharacterized protein</fullName>
    </submittedName>
</protein>
<evidence type="ECO:0000313" key="1">
    <source>
        <dbReference type="EMBL" id="OIQ68256.1"/>
    </source>
</evidence>